<proteinExistence type="predicted"/>
<dbReference type="Gene3D" id="2.30.33.40">
    <property type="entry name" value="GroES chaperonin"/>
    <property type="match status" value="1"/>
</dbReference>
<keyword evidence="1" id="KW-0143">Chaperone</keyword>
<evidence type="ECO:0000256" key="1">
    <source>
        <dbReference type="ARBA" id="ARBA00023186"/>
    </source>
</evidence>
<protein>
    <submittedName>
        <fullName evidence="2">GroES chaperonin family</fullName>
    </submittedName>
</protein>
<dbReference type="Pfam" id="PF00166">
    <property type="entry name" value="Cpn10"/>
    <property type="match status" value="1"/>
</dbReference>
<accession>A0A6J5LB87</accession>
<dbReference type="EMBL" id="LR796242">
    <property type="protein sequence ID" value="CAB4130583.1"/>
    <property type="molecule type" value="Genomic_DNA"/>
</dbReference>
<evidence type="ECO:0000313" key="2">
    <source>
        <dbReference type="EMBL" id="CAB4130583.1"/>
    </source>
</evidence>
<dbReference type="GO" id="GO:0005524">
    <property type="term" value="F:ATP binding"/>
    <property type="evidence" value="ECO:0007669"/>
    <property type="project" value="InterPro"/>
</dbReference>
<sequence>MSNVSAHHNIAMLHEADPKETLLKELGDISKMELLNTQVLVAVYIRPEKTKGGIIMTTKARDEDRHQSKVGLIIKTGPSAFVDEGGKWFSNLNLKAGDWIVFRPSDGWNVTVNGVLCRMFDDTAIRARIPHPDSVY</sequence>
<gene>
    <name evidence="2" type="ORF">UFOVP120_14</name>
</gene>
<organism evidence="2">
    <name type="scientific">uncultured Caudovirales phage</name>
    <dbReference type="NCBI Taxonomy" id="2100421"/>
    <lineage>
        <taxon>Viruses</taxon>
        <taxon>Duplodnaviria</taxon>
        <taxon>Heunggongvirae</taxon>
        <taxon>Uroviricota</taxon>
        <taxon>Caudoviricetes</taxon>
        <taxon>Peduoviridae</taxon>
        <taxon>Maltschvirus</taxon>
        <taxon>Maltschvirus maltsch</taxon>
    </lineage>
</organism>
<dbReference type="CDD" id="cd00320">
    <property type="entry name" value="cpn10"/>
    <property type="match status" value="1"/>
</dbReference>
<dbReference type="GO" id="GO:0044183">
    <property type="term" value="F:protein folding chaperone"/>
    <property type="evidence" value="ECO:0007669"/>
    <property type="project" value="InterPro"/>
</dbReference>
<dbReference type="InterPro" id="IPR037124">
    <property type="entry name" value="Chaperonin_GroES_sf"/>
</dbReference>
<dbReference type="InterPro" id="IPR020818">
    <property type="entry name" value="Chaperonin_GroES"/>
</dbReference>
<reference evidence="2" key="1">
    <citation type="submission" date="2020-04" db="EMBL/GenBank/DDBJ databases">
        <authorList>
            <person name="Chiriac C."/>
            <person name="Salcher M."/>
            <person name="Ghai R."/>
            <person name="Kavagutti S V."/>
        </authorList>
    </citation>
    <scope>NUCLEOTIDE SEQUENCE</scope>
</reference>
<dbReference type="InterPro" id="IPR011032">
    <property type="entry name" value="GroES-like_sf"/>
</dbReference>
<name>A0A6J5LB87_9CAUD</name>
<dbReference type="SUPFAM" id="SSF50129">
    <property type="entry name" value="GroES-like"/>
    <property type="match status" value="1"/>
</dbReference>